<dbReference type="Proteomes" id="UP000326611">
    <property type="component" value="Unassembled WGS sequence"/>
</dbReference>
<dbReference type="PROSITE" id="PS51257">
    <property type="entry name" value="PROKAR_LIPOPROTEIN"/>
    <property type="match status" value="1"/>
</dbReference>
<dbReference type="AlphaFoldDB" id="A0A5E7UUY3"/>
<protein>
    <recommendedName>
        <fullName evidence="3">Lipoprotein</fullName>
    </recommendedName>
</protein>
<sequence length="62" mass="7044">MLLKKIGERMKALIAVMILMTLSGCENGQFFPKTRGHELAYTCDINPYDPDCLNPPPVFKSW</sequence>
<dbReference type="RefSeq" id="WP_150773628.1">
    <property type="nucleotide sequence ID" value="NZ_CABVIY010000010.1"/>
</dbReference>
<accession>A0A5E7UUY3</accession>
<dbReference type="EMBL" id="CABVIY010000010">
    <property type="protein sequence ID" value="VVQ15397.1"/>
    <property type="molecule type" value="Genomic_DNA"/>
</dbReference>
<reference evidence="1 2" key="1">
    <citation type="submission" date="2019-09" db="EMBL/GenBank/DDBJ databases">
        <authorList>
            <person name="Chandra G."/>
            <person name="Truman W A."/>
        </authorList>
    </citation>
    <scope>NUCLEOTIDE SEQUENCE [LARGE SCALE GENOMIC DNA]</scope>
    <source>
        <strain evidence="1">PS918</strain>
    </source>
</reference>
<dbReference type="OrthoDB" id="9963677at2"/>
<name>A0A5E7UUY3_PSEFL</name>
<organism evidence="1 2">
    <name type="scientific">Pseudomonas fluorescens</name>
    <dbReference type="NCBI Taxonomy" id="294"/>
    <lineage>
        <taxon>Bacteria</taxon>
        <taxon>Pseudomonadati</taxon>
        <taxon>Pseudomonadota</taxon>
        <taxon>Gammaproteobacteria</taxon>
        <taxon>Pseudomonadales</taxon>
        <taxon>Pseudomonadaceae</taxon>
        <taxon>Pseudomonas</taxon>
    </lineage>
</organism>
<evidence type="ECO:0000313" key="2">
    <source>
        <dbReference type="Proteomes" id="UP000326611"/>
    </source>
</evidence>
<gene>
    <name evidence="1" type="ORF">PS918_05854</name>
</gene>
<evidence type="ECO:0008006" key="3">
    <source>
        <dbReference type="Google" id="ProtNLM"/>
    </source>
</evidence>
<evidence type="ECO:0000313" key="1">
    <source>
        <dbReference type="EMBL" id="VVQ15397.1"/>
    </source>
</evidence>
<proteinExistence type="predicted"/>